<keyword evidence="1" id="KW-1133">Transmembrane helix</keyword>
<evidence type="ECO:0000313" key="3">
    <source>
        <dbReference type="Proteomes" id="UP000288227"/>
    </source>
</evidence>
<feature type="transmembrane region" description="Helical" evidence="1">
    <location>
        <begin position="160"/>
        <end position="180"/>
    </location>
</feature>
<proteinExistence type="predicted"/>
<feature type="transmembrane region" description="Helical" evidence="1">
    <location>
        <begin position="319"/>
        <end position="341"/>
    </location>
</feature>
<dbReference type="Proteomes" id="UP000288227">
    <property type="component" value="Unassembled WGS sequence"/>
</dbReference>
<accession>A0A401UB97</accession>
<keyword evidence="1" id="KW-0472">Membrane</keyword>
<feature type="transmembrane region" description="Helical" evidence="1">
    <location>
        <begin position="200"/>
        <end position="221"/>
    </location>
</feature>
<dbReference type="GO" id="GO:0016758">
    <property type="term" value="F:hexosyltransferase activity"/>
    <property type="evidence" value="ECO:0007669"/>
    <property type="project" value="InterPro"/>
</dbReference>
<reference evidence="2 3" key="1">
    <citation type="submission" date="2018-11" db="EMBL/GenBank/DDBJ databases">
        <title>Chryseotalea sanarue gen. nov., sp., nov., a member of the family Cytophagaceae, isolated from a brackish lake in Hamamatsu Japan.</title>
        <authorList>
            <person name="Maejima Y."/>
            <person name="Iino T."/>
            <person name="Muraguchi Y."/>
            <person name="Fukuda K."/>
            <person name="Ohkuma M."/>
            <person name="Moriuchi R."/>
            <person name="Dohra H."/>
            <person name="Kimbara K."/>
            <person name="Shintani M."/>
        </authorList>
    </citation>
    <scope>NUCLEOTIDE SEQUENCE [LARGE SCALE GENOMIC DNA]</scope>
    <source>
        <strain evidence="2 3">Ys</strain>
    </source>
</reference>
<sequence length="451" mass="52616">MKEGKWPFVFLSIFVSTCYIALNYFTKRHETTYLLSLYTILFFAYLYINLKAKEEDTQHYIWLSVFINVIILFGIPPLSDDFYRFIWDGRLLQAGIHPFAAIPSHYAQSNFQVEGLTPDLYNALNSKEYFTIYPPVAQGIFWLATFFNKSVIGSLLAMKALVLMSQIVSIILIQKILLQLKLPAKYVLMYCLNPLVILELTGNVHFEAFVVVFVLASFYYLQKKSITLSAFFFSLAICTKLLPLIFLPSLLFYIGWKKSIQYYVVVGVVCVLLFIPLLNQEIITGLSTSLAYYFKKFEFNASIYYLVREWGFWNYGYNIIQTVGWKLGLISALLILSLTFYRLSVRQKSISKNLIFTDWAIVLFIYLLFTTTVHPWYIIPLIAFSVFNNLKFPIVWSFFIFLTYTGYSENSFFENYWIIGLEYIVVITTALIELIPRFKQSLAKQLTHNFQ</sequence>
<dbReference type="Pfam" id="PF26314">
    <property type="entry name" value="MptA_B_family"/>
    <property type="match status" value="1"/>
</dbReference>
<evidence type="ECO:0000256" key="1">
    <source>
        <dbReference type="SAM" id="Phobius"/>
    </source>
</evidence>
<name>A0A401UB97_9BACT</name>
<gene>
    <name evidence="2" type="ORF">SanaruYs_23780</name>
</gene>
<evidence type="ECO:0000313" key="2">
    <source>
        <dbReference type="EMBL" id="GCC52142.1"/>
    </source>
</evidence>
<keyword evidence="1" id="KW-0812">Transmembrane</keyword>
<keyword evidence="3" id="KW-1185">Reference proteome</keyword>
<feature type="transmembrane region" description="Helical" evidence="1">
    <location>
        <begin position="60"/>
        <end position="78"/>
    </location>
</feature>
<feature type="transmembrane region" description="Helical" evidence="1">
    <location>
        <begin position="353"/>
        <end position="371"/>
    </location>
</feature>
<organism evidence="2 3">
    <name type="scientific">Chryseotalea sanaruensis</name>
    <dbReference type="NCBI Taxonomy" id="2482724"/>
    <lineage>
        <taxon>Bacteria</taxon>
        <taxon>Pseudomonadati</taxon>
        <taxon>Bacteroidota</taxon>
        <taxon>Cytophagia</taxon>
        <taxon>Cytophagales</taxon>
        <taxon>Chryseotaleaceae</taxon>
        <taxon>Chryseotalea</taxon>
    </lineage>
</organism>
<dbReference type="EMBL" id="BHXQ01000004">
    <property type="protein sequence ID" value="GCC52142.1"/>
    <property type="molecule type" value="Genomic_DNA"/>
</dbReference>
<feature type="transmembrane region" description="Helical" evidence="1">
    <location>
        <begin position="416"/>
        <end position="435"/>
    </location>
</feature>
<feature type="transmembrane region" description="Helical" evidence="1">
    <location>
        <begin position="260"/>
        <end position="278"/>
    </location>
</feature>
<comment type="caution">
    <text evidence="2">The sequence shown here is derived from an EMBL/GenBank/DDBJ whole genome shotgun (WGS) entry which is preliminary data.</text>
</comment>
<dbReference type="RefSeq" id="WP_127122788.1">
    <property type="nucleotide sequence ID" value="NZ_BHXQ01000004.1"/>
</dbReference>
<feature type="transmembrane region" description="Helical" evidence="1">
    <location>
        <begin position="7"/>
        <end position="25"/>
    </location>
</feature>
<protein>
    <submittedName>
        <fullName evidence="2">DUF2029 domain-containing protein</fullName>
    </submittedName>
</protein>
<dbReference type="AlphaFoldDB" id="A0A401UB97"/>
<feature type="transmembrane region" description="Helical" evidence="1">
    <location>
        <begin position="31"/>
        <end position="48"/>
    </location>
</feature>
<dbReference type="GO" id="GO:0005886">
    <property type="term" value="C:plasma membrane"/>
    <property type="evidence" value="ECO:0007669"/>
    <property type="project" value="UniProtKB-SubCell"/>
</dbReference>
<feature type="transmembrane region" description="Helical" evidence="1">
    <location>
        <begin position="377"/>
        <end position="404"/>
    </location>
</feature>
<dbReference type="OrthoDB" id="1491846at2"/>
<feature type="transmembrane region" description="Helical" evidence="1">
    <location>
        <begin position="228"/>
        <end position="254"/>
    </location>
</feature>